<gene>
    <name evidence="3" type="ORF">AWJ07_05625</name>
</gene>
<dbReference type="Gene3D" id="2.60.40.420">
    <property type="entry name" value="Cupredoxins - blue copper proteins"/>
    <property type="match status" value="1"/>
</dbReference>
<dbReference type="Pfam" id="PF13473">
    <property type="entry name" value="Cupredoxin_1"/>
    <property type="match status" value="1"/>
</dbReference>
<dbReference type="InterPro" id="IPR028096">
    <property type="entry name" value="EfeO_Cupredoxin"/>
</dbReference>
<name>A0A125BEJ9_SHEFR</name>
<dbReference type="SUPFAM" id="SSF49503">
    <property type="entry name" value="Cupredoxins"/>
    <property type="match status" value="1"/>
</dbReference>
<protein>
    <submittedName>
        <fullName evidence="3">Plastocyanin</fullName>
    </submittedName>
</protein>
<feature type="domain" description="EfeO-type cupredoxin-like" evidence="2">
    <location>
        <begin position="12"/>
        <end position="115"/>
    </location>
</feature>
<reference evidence="3 4" key="1">
    <citation type="submission" date="2016-01" db="EMBL/GenBank/DDBJ databases">
        <title>Draft genome of the antarctic isolate Shewanella frigidimarina Ag06-30.</title>
        <authorList>
            <person name="Parmeciano Di Noto G."/>
            <person name="Vazquez S."/>
            <person name="Mac Cormack W."/>
            <person name="Iriarte A."/>
            <person name="Quiroga C."/>
        </authorList>
    </citation>
    <scope>NUCLEOTIDE SEQUENCE [LARGE SCALE GENOMIC DNA]</scope>
    <source>
        <strain evidence="3 4">Ag06-30</strain>
    </source>
</reference>
<feature type="transmembrane region" description="Helical" evidence="1">
    <location>
        <begin position="6"/>
        <end position="22"/>
    </location>
</feature>
<evidence type="ECO:0000313" key="3">
    <source>
        <dbReference type="EMBL" id="KVX02049.1"/>
    </source>
</evidence>
<keyword evidence="1" id="KW-0472">Membrane</keyword>
<proteinExistence type="predicted"/>
<organism evidence="3">
    <name type="scientific">Shewanella frigidimarina</name>
    <dbReference type="NCBI Taxonomy" id="56812"/>
    <lineage>
        <taxon>Bacteria</taxon>
        <taxon>Pseudomonadati</taxon>
        <taxon>Pseudomonadota</taxon>
        <taxon>Gammaproteobacteria</taxon>
        <taxon>Alteromonadales</taxon>
        <taxon>Shewanellaceae</taxon>
        <taxon>Shewanella</taxon>
    </lineage>
</organism>
<dbReference type="RefSeq" id="WP_059745913.1">
    <property type="nucleotide sequence ID" value="NZ_JBOZOX010000021.1"/>
</dbReference>
<evidence type="ECO:0000313" key="4">
    <source>
        <dbReference type="Proteomes" id="UP000055702"/>
    </source>
</evidence>
<keyword evidence="1" id="KW-1133">Transmembrane helix</keyword>
<keyword evidence="1" id="KW-0812">Transmembrane</keyword>
<sequence>MLLINLFCVALIALIVWWFWLYKPKATTHQATNAIVVKDGVYSPARITVPANTATQLTFLRQDKAGCSASLLFPDLDISEELPLGKSVVISLPALAKGEYPFHCQMQMYKGVLLVE</sequence>
<comment type="caution">
    <text evidence="3">The sequence shown here is derived from an EMBL/GenBank/DDBJ whole genome shotgun (WGS) entry which is preliminary data.</text>
</comment>
<dbReference type="EMBL" id="LRDC01000018">
    <property type="protein sequence ID" value="KVX02049.1"/>
    <property type="molecule type" value="Genomic_DNA"/>
</dbReference>
<dbReference type="AlphaFoldDB" id="A0A125BEJ9"/>
<dbReference type="InterPro" id="IPR008972">
    <property type="entry name" value="Cupredoxin"/>
</dbReference>
<evidence type="ECO:0000256" key="1">
    <source>
        <dbReference type="SAM" id="Phobius"/>
    </source>
</evidence>
<evidence type="ECO:0000259" key="2">
    <source>
        <dbReference type="Pfam" id="PF13473"/>
    </source>
</evidence>
<dbReference type="Proteomes" id="UP000055702">
    <property type="component" value="Unassembled WGS sequence"/>
</dbReference>
<accession>A0A125BEJ9</accession>